<dbReference type="PANTHER" id="PTHR30404:SF0">
    <property type="entry name" value="N-ACETYLMURAMOYL-L-ALANINE AMIDASE AMIC"/>
    <property type="match status" value="1"/>
</dbReference>
<dbReference type="Gene3D" id="2.30.30.40">
    <property type="entry name" value="SH3 Domains"/>
    <property type="match status" value="1"/>
</dbReference>
<dbReference type="PANTHER" id="PTHR30404">
    <property type="entry name" value="N-ACETYLMURAMOYL-L-ALANINE AMIDASE"/>
    <property type="match status" value="1"/>
</dbReference>
<keyword evidence="2" id="KW-0961">Cell wall biogenesis/degradation</keyword>
<gene>
    <name evidence="5" type="ORF">DNHGIG_22380</name>
</gene>
<evidence type="ECO:0000259" key="4">
    <source>
        <dbReference type="PROSITE" id="PS51781"/>
    </source>
</evidence>
<dbReference type="SUPFAM" id="SSF53187">
    <property type="entry name" value="Zn-dependent exopeptidases"/>
    <property type="match status" value="1"/>
</dbReference>
<evidence type="ECO:0000256" key="2">
    <source>
        <dbReference type="ARBA" id="ARBA00023316"/>
    </source>
</evidence>
<organism evidence="5 6">
    <name type="scientific">Collibacillus ludicampi</name>
    <dbReference type="NCBI Taxonomy" id="2771369"/>
    <lineage>
        <taxon>Bacteria</taxon>
        <taxon>Bacillati</taxon>
        <taxon>Bacillota</taxon>
        <taxon>Bacilli</taxon>
        <taxon>Bacillales</taxon>
        <taxon>Alicyclobacillaceae</taxon>
        <taxon>Collibacillus</taxon>
    </lineage>
</organism>
<evidence type="ECO:0000256" key="1">
    <source>
        <dbReference type="ARBA" id="ARBA00022801"/>
    </source>
</evidence>
<reference evidence="5" key="1">
    <citation type="journal article" date="2023" name="Int. J. Syst. Evol. Microbiol.">
        <title>Collibacillus ludicampi gen. nov., sp. nov., a new soil bacterium of the family Alicyclobacillaceae.</title>
        <authorList>
            <person name="Jojima T."/>
            <person name="Ioku Y."/>
            <person name="Fukuta Y."/>
            <person name="Shirasaka N."/>
            <person name="Matsumura Y."/>
            <person name="Mori M."/>
        </authorList>
    </citation>
    <scope>NUCLEOTIDE SEQUENCE</scope>
    <source>
        <strain evidence="5">TP075</strain>
    </source>
</reference>
<evidence type="ECO:0000313" key="5">
    <source>
        <dbReference type="EMBL" id="GIM46689.1"/>
    </source>
</evidence>
<accession>A0AAV4LGN5</accession>
<comment type="caution">
    <text evidence="5">The sequence shown here is derived from an EMBL/GenBank/DDBJ whole genome shotgun (WGS) entry which is preliminary data.</text>
</comment>
<dbReference type="InterPro" id="IPR002508">
    <property type="entry name" value="MurNAc-LAA_cat"/>
</dbReference>
<keyword evidence="6" id="KW-1185">Reference proteome</keyword>
<dbReference type="SMART" id="SM00646">
    <property type="entry name" value="Ami_3"/>
    <property type="match status" value="1"/>
</dbReference>
<dbReference type="AlphaFoldDB" id="A0AAV4LGN5"/>
<feature type="compositionally biased region" description="Polar residues" evidence="3">
    <location>
        <begin position="41"/>
        <end position="58"/>
    </location>
</feature>
<proteinExistence type="predicted"/>
<dbReference type="GO" id="GO:0009253">
    <property type="term" value="P:peptidoglycan catabolic process"/>
    <property type="evidence" value="ECO:0007669"/>
    <property type="project" value="InterPro"/>
</dbReference>
<dbReference type="SMART" id="SM00287">
    <property type="entry name" value="SH3b"/>
    <property type="match status" value="1"/>
</dbReference>
<name>A0AAV4LGN5_9BACL</name>
<dbReference type="InterPro" id="IPR050695">
    <property type="entry name" value="N-acetylmuramoyl_amidase_3"/>
</dbReference>
<dbReference type="GO" id="GO:0008745">
    <property type="term" value="F:N-acetylmuramoyl-L-alanine amidase activity"/>
    <property type="evidence" value="ECO:0007669"/>
    <property type="project" value="InterPro"/>
</dbReference>
<evidence type="ECO:0000313" key="6">
    <source>
        <dbReference type="Proteomes" id="UP001057291"/>
    </source>
</evidence>
<evidence type="ECO:0000256" key="3">
    <source>
        <dbReference type="SAM" id="MobiDB-lite"/>
    </source>
</evidence>
<sequence length="422" mass="46731">MKWLTGMELISSMLLHFFGNPIFPVHGSLIVFPNQNIQPQNTQKQVTQNPSTNQSSDASLPADTPKTNPIPQDAIRSYDQWIMTNSVSNIRTEPSLTAPILLQVPAQSWFPVLGHEGQWDQIRLGNEQTGWIADWIVQKQKNPQQLQLVDVKWNTPKYAGPDLSFSSTGTANPTFTYLPREVCGDWVHLLTVDTGSSVWVPAQSVVWGYGTVSIPTIQASSISDPPLQTERPLQGKTIVLDPGHGGADTGAIGTVLPVYERDINLAVARVLASKLEAAGAHVILTRTTNDQFVSLADRVKISNDNHADVFISIHQNMYPEDRSVTGTITYYYDEASSKALAKDIEEQALASLQSRASKEQMNQEELYVLHHNQQPSILIEGCFLSNPDEVENSILPAYQEKLASGIYHGVLKYFGDRQHSTM</sequence>
<protein>
    <submittedName>
        <fullName evidence="5">N-acetylmuramoyl-L-alanine amidase</fullName>
    </submittedName>
</protein>
<dbReference type="Proteomes" id="UP001057291">
    <property type="component" value="Unassembled WGS sequence"/>
</dbReference>
<dbReference type="InterPro" id="IPR003646">
    <property type="entry name" value="SH3-like_bac-type"/>
</dbReference>
<dbReference type="Pfam" id="PF01520">
    <property type="entry name" value="Amidase_3"/>
    <property type="match status" value="1"/>
</dbReference>
<dbReference type="PROSITE" id="PS51781">
    <property type="entry name" value="SH3B"/>
    <property type="match status" value="1"/>
</dbReference>
<dbReference type="CDD" id="cd02696">
    <property type="entry name" value="MurNAc-LAA"/>
    <property type="match status" value="1"/>
</dbReference>
<dbReference type="EMBL" id="BOQE01000001">
    <property type="protein sequence ID" value="GIM46689.1"/>
    <property type="molecule type" value="Genomic_DNA"/>
</dbReference>
<keyword evidence="1" id="KW-0378">Hydrolase</keyword>
<dbReference type="GO" id="GO:0071555">
    <property type="term" value="P:cell wall organization"/>
    <property type="evidence" value="ECO:0007669"/>
    <property type="project" value="UniProtKB-KW"/>
</dbReference>
<dbReference type="RefSeq" id="WP_282199753.1">
    <property type="nucleotide sequence ID" value="NZ_BOQE01000001.1"/>
</dbReference>
<dbReference type="Gene3D" id="3.40.630.40">
    <property type="entry name" value="Zn-dependent exopeptidases"/>
    <property type="match status" value="1"/>
</dbReference>
<feature type="region of interest" description="Disordered" evidence="3">
    <location>
        <begin position="41"/>
        <end position="73"/>
    </location>
</feature>
<feature type="domain" description="SH3b" evidence="4">
    <location>
        <begin position="78"/>
        <end position="140"/>
    </location>
</feature>
<dbReference type="GO" id="GO:0030288">
    <property type="term" value="C:outer membrane-bounded periplasmic space"/>
    <property type="evidence" value="ECO:0007669"/>
    <property type="project" value="TreeGrafter"/>
</dbReference>